<sequence>MPRINKSSTTPRFEKSFRNLSGEIRKSAEKKIVLFESEFLHPSLKTHKLKGPLSNFWAFSITKSYRVLFRFLKSNEVIYYDIDTHDIYKK</sequence>
<proteinExistence type="predicted"/>
<comment type="caution">
    <text evidence="1">The sequence shown here is derived from an EMBL/GenBank/DDBJ whole genome shotgun (WGS) entry which is preliminary data.</text>
</comment>
<evidence type="ECO:0008006" key="3">
    <source>
        <dbReference type="Google" id="ProtNLM"/>
    </source>
</evidence>
<evidence type="ECO:0000313" key="1">
    <source>
        <dbReference type="EMBL" id="OGZ69345.1"/>
    </source>
</evidence>
<organism evidence="1 2">
    <name type="scientific">Candidatus Staskawiczbacteria bacterium RIFCSPHIGHO2_02_FULL_42_22</name>
    <dbReference type="NCBI Taxonomy" id="1802207"/>
    <lineage>
        <taxon>Bacteria</taxon>
        <taxon>Candidatus Staskawicziibacteriota</taxon>
    </lineage>
</organism>
<name>A0A1G2I3L8_9BACT</name>
<dbReference type="Proteomes" id="UP000178820">
    <property type="component" value="Unassembled WGS sequence"/>
</dbReference>
<accession>A0A1G2I3L8</accession>
<dbReference type="InterPro" id="IPR035093">
    <property type="entry name" value="RelE/ParE_toxin_dom_sf"/>
</dbReference>
<dbReference type="AlphaFoldDB" id="A0A1G2I3L8"/>
<reference evidence="1 2" key="1">
    <citation type="journal article" date="2016" name="Nat. Commun.">
        <title>Thousands of microbial genomes shed light on interconnected biogeochemical processes in an aquifer system.</title>
        <authorList>
            <person name="Anantharaman K."/>
            <person name="Brown C.T."/>
            <person name="Hug L.A."/>
            <person name="Sharon I."/>
            <person name="Castelle C.J."/>
            <person name="Probst A.J."/>
            <person name="Thomas B.C."/>
            <person name="Singh A."/>
            <person name="Wilkins M.J."/>
            <person name="Karaoz U."/>
            <person name="Brodie E.L."/>
            <person name="Williams K.H."/>
            <person name="Hubbard S.S."/>
            <person name="Banfield J.F."/>
        </authorList>
    </citation>
    <scope>NUCLEOTIDE SEQUENCE [LARGE SCALE GENOMIC DNA]</scope>
</reference>
<dbReference type="EMBL" id="MHOT01000012">
    <property type="protein sequence ID" value="OGZ69345.1"/>
    <property type="molecule type" value="Genomic_DNA"/>
</dbReference>
<evidence type="ECO:0000313" key="2">
    <source>
        <dbReference type="Proteomes" id="UP000178820"/>
    </source>
</evidence>
<protein>
    <recommendedName>
        <fullName evidence="3">Toxin YoeB</fullName>
    </recommendedName>
</protein>
<gene>
    <name evidence="1" type="ORF">A3D44_02705</name>
</gene>
<dbReference type="SUPFAM" id="SSF143011">
    <property type="entry name" value="RelE-like"/>
    <property type="match status" value="1"/>
</dbReference>
<dbReference type="Gene3D" id="3.30.2310.20">
    <property type="entry name" value="RelE-like"/>
    <property type="match status" value="1"/>
</dbReference>
<dbReference type="STRING" id="1802207.A3D44_02705"/>